<evidence type="ECO:0000256" key="1">
    <source>
        <dbReference type="SAM" id="MobiDB-lite"/>
    </source>
</evidence>
<reference evidence="2" key="1">
    <citation type="submission" date="2024-10" db="EMBL/GenBank/DDBJ databases">
        <authorList>
            <person name="Ryan C."/>
        </authorList>
    </citation>
    <scope>NUCLEOTIDE SEQUENCE [LARGE SCALE GENOMIC DNA]</scope>
</reference>
<feature type="compositionally biased region" description="Basic residues" evidence="1">
    <location>
        <begin position="204"/>
        <end position="225"/>
    </location>
</feature>
<gene>
    <name evidence="2" type="ORF">URODEC1_LOCUS39048</name>
</gene>
<sequence length="225" mass="23854">MKLLVDTKSGRVIYAEAGKDVVDFLFSLLTLPVATVVKVLSKDAMVGCIGNLYGSVERLDAAYVRSADAKATLLSLAGGHESVSLLRLQPATLPAPVAAAVEVYQCSEGGDVDECYNYVALGIVTYKIMDDLTVAPMSTISGITALRGLGVTDITSLQEKAVRVGYNEGLDMLRASLQSKTVLTDVFLGKNISKDHAAAPSNNKKLKATSSQKKKPSTAVSKKRK</sequence>
<dbReference type="Pfam" id="PF05056">
    <property type="entry name" value="DUF674"/>
    <property type="match status" value="2"/>
</dbReference>
<protein>
    <submittedName>
        <fullName evidence="2">Uncharacterized protein</fullName>
    </submittedName>
</protein>
<proteinExistence type="predicted"/>
<dbReference type="PANTHER" id="PTHR33103:SF52">
    <property type="entry name" value="OS01G0154100 PROTEIN"/>
    <property type="match status" value="1"/>
</dbReference>
<name>A0ABC8YYH4_9POAL</name>
<dbReference type="Proteomes" id="UP001497457">
    <property type="component" value="Chromosome 17b"/>
</dbReference>
<dbReference type="InterPro" id="IPR007750">
    <property type="entry name" value="DUF674"/>
</dbReference>
<organism evidence="2 3">
    <name type="scientific">Urochloa decumbens</name>
    <dbReference type="NCBI Taxonomy" id="240449"/>
    <lineage>
        <taxon>Eukaryota</taxon>
        <taxon>Viridiplantae</taxon>
        <taxon>Streptophyta</taxon>
        <taxon>Embryophyta</taxon>
        <taxon>Tracheophyta</taxon>
        <taxon>Spermatophyta</taxon>
        <taxon>Magnoliopsida</taxon>
        <taxon>Liliopsida</taxon>
        <taxon>Poales</taxon>
        <taxon>Poaceae</taxon>
        <taxon>PACMAD clade</taxon>
        <taxon>Panicoideae</taxon>
        <taxon>Panicodae</taxon>
        <taxon>Paniceae</taxon>
        <taxon>Melinidinae</taxon>
        <taxon>Urochloa</taxon>
    </lineage>
</organism>
<dbReference type="AlphaFoldDB" id="A0ABC8YYH4"/>
<dbReference type="PANTHER" id="PTHR33103">
    <property type="entry name" value="OS01G0153900 PROTEIN"/>
    <property type="match status" value="1"/>
</dbReference>
<evidence type="ECO:0000313" key="3">
    <source>
        <dbReference type="Proteomes" id="UP001497457"/>
    </source>
</evidence>
<feature type="region of interest" description="Disordered" evidence="1">
    <location>
        <begin position="196"/>
        <end position="225"/>
    </location>
</feature>
<evidence type="ECO:0000313" key="2">
    <source>
        <dbReference type="EMBL" id="CAL4951671.1"/>
    </source>
</evidence>
<accession>A0ABC8YYH4</accession>
<keyword evidence="3" id="KW-1185">Reference proteome</keyword>
<dbReference type="EMBL" id="OZ075127">
    <property type="protein sequence ID" value="CAL4951671.1"/>
    <property type="molecule type" value="Genomic_DNA"/>
</dbReference>